<feature type="domain" description="Putative restriction endonuclease" evidence="1">
    <location>
        <begin position="12"/>
        <end position="152"/>
    </location>
</feature>
<gene>
    <name evidence="2" type="ORF">M72_19991</name>
</gene>
<protein>
    <submittedName>
        <fullName evidence="2">Uncharacterized protein conserved in cyanobacteria</fullName>
    </submittedName>
</protein>
<sequence>MPVAEKYSHTTEEIYALPEGKRAELIDGQIYDMAPPGRIHQELVQQLSRTIGNYIADHKGTCKVYPAPFAVFLNQDDKTYVEPDISVICDNGKLDDRGCNGAPDWVIEIVSQSSQRMDYLTKLFKYRTAGVREYWIVNPMKRTVLVYLFGENEDSTQYLFEDEIPVGIYPDFTMRISEFV</sequence>
<dbReference type="AlphaFoldDB" id="A0A0M6WBB1"/>
<dbReference type="PANTHER" id="PTHR34107">
    <property type="entry name" value="SLL0198 PROTEIN-RELATED"/>
    <property type="match status" value="1"/>
</dbReference>
<dbReference type="EMBL" id="CVRR01000004">
    <property type="protein sequence ID" value="CRL32280.1"/>
    <property type="molecule type" value="Genomic_DNA"/>
</dbReference>
<proteinExistence type="predicted"/>
<dbReference type="InterPro" id="IPR008538">
    <property type="entry name" value="Uma2"/>
</dbReference>
<dbReference type="CDD" id="cd06260">
    <property type="entry name" value="DUF820-like"/>
    <property type="match status" value="1"/>
</dbReference>
<accession>A0A0M6WBB1</accession>
<dbReference type="GeneID" id="99746631"/>
<dbReference type="RefSeq" id="WP_022046773.1">
    <property type="nucleotide sequence ID" value="NZ_CP173697.1"/>
</dbReference>
<dbReference type="PANTHER" id="PTHR34107:SF4">
    <property type="entry name" value="SLL1222 PROTEIN"/>
    <property type="match status" value="1"/>
</dbReference>
<dbReference type="Pfam" id="PF05685">
    <property type="entry name" value="Uma2"/>
    <property type="match status" value="1"/>
</dbReference>
<evidence type="ECO:0000259" key="1">
    <source>
        <dbReference type="Pfam" id="PF05685"/>
    </source>
</evidence>
<name>A0A0M6WBB1_9FIRM</name>
<evidence type="ECO:0000313" key="3">
    <source>
        <dbReference type="Proteomes" id="UP000049979"/>
    </source>
</evidence>
<dbReference type="STRING" id="301302.ERS852420_00293"/>
<dbReference type="OrthoDB" id="9808428at2"/>
<organism evidence="2 3">
    <name type="scientific">Roseburia faecis</name>
    <dbReference type="NCBI Taxonomy" id="301302"/>
    <lineage>
        <taxon>Bacteria</taxon>
        <taxon>Bacillati</taxon>
        <taxon>Bacillota</taxon>
        <taxon>Clostridia</taxon>
        <taxon>Lachnospirales</taxon>
        <taxon>Lachnospiraceae</taxon>
        <taxon>Roseburia</taxon>
    </lineage>
</organism>
<reference evidence="3" key="1">
    <citation type="submission" date="2015-05" db="EMBL/GenBank/DDBJ databases">
        <authorList>
            <consortium name="Pathogen Informatics"/>
        </authorList>
    </citation>
    <scope>NUCLEOTIDE SEQUENCE [LARGE SCALE GENOMIC DNA]</scope>
    <source>
        <strain evidence="3">M72</strain>
    </source>
</reference>
<dbReference type="Gene3D" id="3.90.1570.10">
    <property type="entry name" value="tt1808, chain A"/>
    <property type="match status" value="1"/>
</dbReference>
<dbReference type="SUPFAM" id="SSF52980">
    <property type="entry name" value="Restriction endonuclease-like"/>
    <property type="match status" value="1"/>
</dbReference>
<dbReference type="InterPro" id="IPR011335">
    <property type="entry name" value="Restrct_endonuc-II-like"/>
</dbReference>
<evidence type="ECO:0000313" key="2">
    <source>
        <dbReference type="EMBL" id="CRL32280.1"/>
    </source>
</evidence>
<dbReference type="InterPro" id="IPR012296">
    <property type="entry name" value="Nuclease_put_TT1808"/>
</dbReference>
<dbReference type="Proteomes" id="UP000049979">
    <property type="component" value="Unassembled WGS sequence"/>
</dbReference>
<keyword evidence="3" id="KW-1185">Reference proteome</keyword>